<keyword evidence="2" id="KW-1185">Reference proteome</keyword>
<dbReference type="Pfam" id="PF22633">
    <property type="entry name" value="F5_F8_type_C_2"/>
    <property type="match status" value="1"/>
</dbReference>
<dbReference type="Gene3D" id="2.60.120.260">
    <property type="entry name" value="Galactose-binding domain-like"/>
    <property type="match status" value="1"/>
</dbReference>
<sequence>MTSLVGECESRVSSVLARNTKELGKQHMFDGHADTCWNSDQGTPQWIMIRWQHPVVIKSLVGQFQGGFCGGHDTIIEGSDGNGKWQELAPWHLEDKGTEQILELSQSPTISKIKITFNTSTDFHGRIIIYKLDIIGNKSL</sequence>
<gene>
    <name evidence="1" type="ORF">MNOR_LOCUS19272</name>
</gene>
<dbReference type="AlphaFoldDB" id="A0AAV2R184"/>
<reference evidence="1 2" key="1">
    <citation type="submission" date="2024-05" db="EMBL/GenBank/DDBJ databases">
        <authorList>
            <person name="Wallberg A."/>
        </authorList>
    </citation>
    <scope>NUCLEOTIDE SEQUENCE [LARGE SCALE GENOMIC DNA]</scope>
</reference>
<comment type="caution">
    <text evidence="1">The sequence shown here is derived from an EMBL/GenBank/DDBJ whole genome shotgun (WGS) entry which is preliminary data.</text>
</comment>
<dbReference type="EMBL" id="CAXKWB010014210">
    <property type="protein sequence ID" value="CAL4110062.1"/>
    <property type="molecule type" value="Genomic_DNA"/>
</dbReference>
<dbReference type="InterPro" id="IPR008979">
    <property type="entry name" value="Galactose-bd-like_sf"/>
</dbReference>
<proteinExistence type="predicted"/>
<dbReference type="Proteomes" id="UP001497623">
    <property type="component" value="Unassembled WGS sequence"/>
</dbReference>
<evidence type="ECO:0000313" key="2">
    <source>
        <dbReference type="Proteomes" id="UP001497623"/>
    </source>
</evidence>
<protein>
    <recommendedName>
        <fullName evidence="3">Nuclear receptor 2C2-associated protein</fullName>
    </recommendedName>
</protein>
<organism evidence="1 2">
    <name type="scientific">Meganyctiphanes norvegica</name>
    <name type="common">Northern krill</name>
    <name type="synonym">Thysanopoda norvegica</name>
    <dbReference type="NCBI Taxonomy" id="48144"/>
    <lineage>
        <taxon>Eukaryota</taxon>
        <taxon>Metazoa</taxon>
        <taxon>Ecdysozoa</taxon>
        <taxon>Arthropoda</taxon>
        <taxon>Crustacea</taxon>
        <taxon>Multicrustacea</taxon>
        <taxon>Malacostraca</taxon>
        <taxon>Eumalacostraca</taxon>
        <taxon>Eucarida</taxon>
        <taxon>Euphausiacea</taxon>
        <taxon>Euphausiidae</taxon>
        <taxon>Meganyctiphanes</taxon>
    </lineage>
</organism>
<evidence type="ECO:0008006" key="3">
    <source>
        <dbReference type="Google" id="ProtNLM"/>
    </source>
</evidence>
<name>A0AAV2R184_MEGNR</name>
<evidence type="ECO:0000313" key="1">
    <source>
        <dbReference type="EMBL" id="CAL4110062.1"/>
    </source>
</evidence>
<dbReference type="SUPFAM" id="SSF49785">
    <property type="entry name" value="Galactose-binding domain-like"/>
    <property type="match status" value="1"/>
</dbReference>
<accession>A0AAV2R184</accession>